<dbReference type="AlphaFoldDB" id="A0A840CAB2"/>
<gene>
    <name evidence="1" type="ORF">GGR16_004851</name>
</gene>
<comment type="caution">
    <text evidence="1">The sequence shown here is derived from an EMBL/GenBank/DDBJ whole genome shotgun (WGS) entry which is preliminary data.</text>
</comment>
<dbReference type="Proteomes" id="UP000577362">
    <property type="component" value="Unassembled WGS sequence"/>
</dbReference>
<evidence type="ECO:0000313" key="2">
    <source>
        <dbReference type="Proteomes" id="UP000577362"/>
    </source>
</evidence>
<organism evidence="1 2">
    <name type="scientific">Chelatococcus caeni</name>
    <dbReference type="NCBI Taxonomy" id="1348468"/>
    <lineage>
        <taxon>Bacteria</taxon>
        <taxon>Pseudomonadati</taxon>
        <taxon>Pseudomonadota</taxon>
        <taxon>Alphaproteobacteria</taxon>
        <taxon>Hyphomicrobiales</taxon>
        <taxon>Chelatococcaceae</taxon>
        <taxon>Chelatococcus</taxon>
    </lineage>
</organism>
<sequence>MGPQPSAGSFARILMVRVLIASMLALPVLSGAAAHHGWSWADADQIELKGTIRDIYIGPPHPTLDVETASDGVWRVELGNPRQTERAGFVEGSAKVGDEIVAIGNRSQDASEKRMKAVRITVGGKTYDIYPERIKTN</sequence>
<protein>
    <submittedName>
        <fullName evidence="1">Uncharacterized protein</fullName>
    </submittedName>
</protein>
<dbReference type="InterPro" id="IPR046150">
    <property type="entry name" value="DUF6152"/>
</dbReference>
<accession>A0A840CAB2</accession>
<reference evidence="1 2" key="1">
    <citation type="submission" date="2020-08" db="EMBL/GenBank/DDBJ databases">
        <title>Genomic Encyclopedia of Type Strains, Phase IV (KMG-IV): sequencing the most valuable type-strain genomes for metagenomic binning, comparative biology and taxonomic classification.</title>
        <authorList>
            <person name="Goeker M."/>
        </authorList>
    </citation>
    <scope>NUCLEOTIDE SEQUENCE [LARGE SCALE GENOMIC DNA]</scope>
    <source>
        <strain evidence="1 2">DSM 103737</strain>
    </source>
</reference>
<keyword evidence="2" id="KW-1185">Reference proteome</keyword>
<dbReference type="EMBL" id="JACIEN010000008">
    <property type="protein sequence ID" value="MBB4019796.1"/>
    <property type="molecule type" value="Genomic_DNA"/>
</dbReference>
<dbReference type="Pfam" id="PF19649">
    <property type="entry name" value="DUF6152"/>
    <property type="match status" value="1"/>
</dbReference>
<proteinExistence type="predicted"/>
<evidence type="ECO:0000313" key="1">
    <source>
        <dbReference type="EMBL" id="MBB4019796.1"/>
    </source>
</evidence>
<name>A0A840CAB2_9HYPH</name>